<evidence type="ECO:0000256" key="1">
    <source>
        <dbReference type="SAM" id="MobiDB-lite"/>
    </source>
</evidence>
<evidence type="ECO:0000256" key="2">
    <source>
        <dbReference type="SAM" id="Phobius"/>
    </source>
</evidence>
<sequence>LNPQKKDVGMPPECPIKPKQDCNEMDTRQELCSKTKAICSENKIDIPSLAKEEDNSNNSKGDDRQKHVIISCVPLSKGKHMKEKSNQDCNLIKPQTEPLNSQKNNLHECPINSKQNDNQPDVKKELCPKTKKSKMVKKVDSYQKLVKVSCIPKGQGKGIKENINTKEQTQYCKTNINSSKDYKTKNSSKWVKIGMPTIVVIVGGLLYKYFT</sequence>
<protein>
    <submittedName>
        <fullName evidence="3">Uncharacterized protein</fullName>
    </submittedName>
</protein>
<dbReference type="EMBL" id="GEDC01013618">
    <property type="protein sequence ID" value="JAS23680.1"/>
    <property type="molecule type" value="Transcribed_RNA"/>
</dbReference>
<feature type="compositionally biased region" description="Basic and acidic residues" evidence="1">
    <location>
        <begin position="50"/>
        <end position="65"/>
    </location>
</feature>
<accession>A0A1B6DDG7</accession>
<organism evidence="3">
    <name type="scientific">Clastoptera arizonana</name>
    <name type="common">Arizona spittle bug</name>
    <dbReference type="NCBI Taxonomy" id="38151"/>
    <lineage>
        <taxon>Eukaryota</taxon>
        <taxon>Metazoa</taxon>
        <taxon>Ecdysozoa</taxon>
        <taxon>Arthropoda</taxon>
        <taxon>Hexapoda</taxon>
        <taxon>Insecta</taxon>
        <taxon>Pterygota</taxon>
        <taxon>Neoptera</taxon>
        <taxon>Paraneoptera</taxon>
        <taxon>Hemiptera</taxon>
        <taxon>Auchenorrhyncha</taxon>
        <taxon>Cercopoidea</taxon>
        <taxon>Clastopteridae</taxon>
        <taxon>Clastoptera</taxon>
    </lineage>
</organism>
<feature type="region of interest" description="Disordered" evidence="1">
    <location>
        <begin position="1"/>
        <end position="20"/>
    </location>
</feature>
<feature type="region of interest" description="Disordered" evidence="1">
    <location>
        <begin position="43"/>
        <end position="65"/>
    </location>
</feature>
<reference evidence="3" key="1">
    <citation type="submission" date="2015-12" db="EMBL/GenBank/DDBJ databases">
        <title>De novo transcriptome assembly of four potential Pierce s Disease insect vectors from Arizona vineyards.</title>
        <authorList>
            <person name="Tassone E.E."/>
        </authorList>
    </citation>
    <scope>NUCLEOTIDE SEQUENCE</scope>
</reference>
<keyword evidence="2" id="KW-0472">Membrane</keyword>
<keyword evidence="2" id="KW-0812">Transmembrane</keyword>
<evidence type="ECO:0000313" key="3">
    <source>
        <dbReference type="EMBL" id="JAS23680.1"/>
    </source>
</evidence>
<feature type="non-terminal residue" evidence="3">
    <location>
        <position position="1"/>
    </location>
</feature>
<proteinExistence type="predicted"/>
<keyword evidence="2" id="KW-1133">Transmembrane helix</keyword>
<name>A0A1B6DDG7_9HEMI</name>
<feature type="transmembrane region" description="Helical" evidence="2">
    <location>
        <begin position="190"/>
        <end position="210"/>
    </location>
</feature>
<dbReference type="AlphaFoldDB" id="A0A1B6DDG7"/>
<gene>
    <name evidence="3" type="ORF">g.5512</name>
</gene>